<keyword evidence="12 14" id="KW-0627">Porphyrin biosynthesis</keyword>
<dbReference type="InterPro" id="IPR034505">
    <property type="entry name" value="Coproporphyrinogen-III_oxidase"/>
</dbReference>
<keyword evidence="11 14" id="KW-0411">Iron-sulfur</keyword>
<comment type="subcellular location">
    <subcellularLocation>
        <location evidence="1 14">Cytoplasm</location>
    </subcellularLocation>
</comment>
<dbReference type="SUPFAM" id="SSF102114">
    <property type="entry name" value="Radical SAM enzymes"/>
    <property type="match status" value="1"/>
</dbReference>
<comment type="subunit">
    <text evidence="4">Monomer.</text>
</comment>
<dbReference type="UniPathway" id="UPA00251">
    <property type="reaction ID" value="UER00323"/>
</dbReference>
<dbReference type="Gene3D" id="3.30.750.200">
    <property type="match status" value="1"/>
</dbReference>
<evidence type="ECO:0000256" key="15">
    <source>
        <dbReference type="PIRSR" id="PIRSR000167-1"/>
    </source>
</evidence>
<dbReference type="GO" id="GO:0004109">
    <property type="term" value="F:coproporphyrinogen oxidase activity"/>
    <property type="evidence" value="ECO:0007669"/>
    <property type="project" value="InterPro"/>
</dbReference>
<dbReference type="Pfam" id="PF06969">
    <property type="entry name" value="HemN_C"/>
    <property type="match status" value="1"/>
</dbReference>
<dbReference type="InterPro" id="IPR004558">
    <property type="entry name" value="Coprogen_oxidase_HemN"/>
</dbReference>
<evidence type="ECO:0000256" key="14">
    <source>
        <dbReference type="PIRNR" id="PIRNR000167"/>
    </source>
</evidence>
<dbReference type="NCBIfam" id="TIGR00538">
    <property type="entry name" value="hemN"/>
    <property type="match status" value="1"/>
</dbReference>
<dbReference type="SFLD" id="SFLDS00029">
    <property type="entry name" value="Radical_SAM"/>
    <property type="match status" value="1"/>
</dbReference>
<feature type="binding site" evidence="15">
    <location>
        <position position="58"/>
    </location>
    <ligand>
        <name>S-adenosyl-L-methionine</name>
        <dbReference type="ChEBI" id="CHEBI:59789"/>
        <label>1</label>
    </ligand>
</feature>
<feature type="binding site" evidence="15">
    <location>
        <begin position="117"/>
        <end position="118"/>
    </location>
    <ligand>
        <name>S-adenosyl-L-methionine</name>
        <dbReference type="ChEBI" id="CHEBI:59789"/>
        <label>2</label>
    </ligand>
</feature>
<evidence type="ECO:0000256" key="10">
    <source>
        <dbReference type="ARBA" id="ARBA00023004"/>
    </source>
</evidence>
<feature type="binding site" evidence="15">
    <location>
        <position position="213"/>
    </location>
    <ligand>
        <name>S-adenosyl-L-methionine</name>
        <dbReference type="ChEBI" id="CHEBI:59789"/>
        <label>2</label>
    </ligand>
</feature>
<dbReference type="GO" id="GO:0005737">
    <property type="term" value="C:cytoplasm"/>
    <property type="evidence" value="ECO:0007669"/>
    <property type="project" value="UniProtKB-SubCell"/>
</dbReference>
<feature type="binding site" evidence="15">
    <location>
        <position position="149"/>
    </location>
    <ligand>
        <name>S-adenosyl-L-methionine</name>
        <dbReference type="ChEBI" id="CHEBI:59789"/>
        <label>1</label>
    </ligand>
</feature>
<dbReference type="InterPro" id="IPR010723">
    <property type="entry name" value="HemN_C"/>
</dbReference>
<keyword evidence="10 14" id="KW-0408">Iron</keyword>
<feature type="binding site" evidence="15">
    <location>
        <position position="188"/>
    </location>
    <ligand>
        <name>S-adenosyl-L-methionine</name>
        <dbReference type="ChEBI" id="CHEBI:59789"/>
        <label>2</label>
    </ligand>
</feature>
<evidence type="ECO:0000256" key="11">
    <source>
        <dbReference type="ARBA" id="ARBA00023014"/>
    </source>
</evidence>
<comment type="catalytic activity">
    <reaction evidence="13 14">
        <text>coproporphyrinogen III + 2 S-adenosyl-L-methionine = protoporphyrinogen IX + 2 5'-deoxyadenosine + 2 L-methionine + 2 CO2</text>
        <dbReference type="Rhea" id="RHEA:15425"/>
        <dbReference type="ChEBI" id="CHEBI:16526"/>
        <dbReference type="ChEBI" id="CHEBI:17319"/>
        <dbReference type="ChEBI" id="CHEBI:57307"/>
        <dbReference type="ChEBI" id="CHEBI:57309"/>
        <dbReference type="ChEBI" id="CHEBI:57844"/>
        <dbReference type="ChEBI" id="CHEBI:59789"/>
        <dbReference type="EC" id="1.3.98.3"/>
    </reaction>
</comment>
<feature type="binding site" evidence="16">
    <location>
        <position position="71"/>
    </location>
    <ligand>
        <name>[4Fe-4S] cluster</name>
        <dbReference type="ChEBI" id="CHEBI:49883"/>
        <note>4Fe-4S-S-AdoMet</note>
    </ligand>
</feature>
<dbReference type="GO" id="GO:0006782">
    <property type="term" value="P:protoporphyrinogen IX biosynthetic process"/>
    <property type="evidence" value="ECO:0007669"/>
    <property type="project" value="UniProtKB-UniPathway"/>
</dbReference>
<dbReference type="PROSITE" id="PS51918">
    <property type="entry name" value="RADICAL_SAM"/>
    <property type="match status" value="1"/>
</dbReference>
<dbReference type="InterPro" id="IPR058240">
    <property type="entry name" value="rSAM_sf"/>
</dbReference>
<evidence type="ECO:0000256" key="3">
    <source>
        <dbReference type="ARBA" id="ARBA00005493"/>
    </source>
</evidence>
<dbReference type="Proteomes" id="UP000247763">
    <property type="component" value="Chromosome"/>
</dbReference>
<evidence type="ECO:0000256" key="13">
    <source>
        <dbReference type="ARBA" id="ARBA00048321"/>
    </source>
</evidence>
<name>A0A2Z3HZ52_9CAUL</name>
<dbReference type="OrthoDB" id="9808022at2"/>
<sequence>MSATTARLGRDALIEKYDGRAPRYTSYPTAVQFSDEVTPEIYADWLQALPDDEAVSLYIHVPFCSRLCWYCGCNTRAVNGHGPVAAYVVYLEKELLSLHKALGRRRLRVSSIHFGGGTPNMLTPVEVRSVLGALSGAFRFAGSLELAAELDPEILTKEWVTTACVNGLSRASLGVQNLDREVQAAVNRPESFDHIADCVRWLRDGGVSSINMDLMYGLPRQTVANTRATVDQLMTLRPERISLFGYAHVPWMKSHQKLIDENALPGASERLDQFDAAARRLASEGYVQIGMDHFALPEDDLCKAQAEGRLRRNFQGYTTDPAQVLLGLGPSSIGSLPQGFVQNASQEIAWRKALDHEGLPVARGVRLTADDRFRGEIIERLMCDFEVDLGEITTRYGRSPRDIVHELSRLEAFAADGLVRSEGSRLKVTEAGRLVVRSICAVFDVYFREAEGRHSRAL</sequence>
<dbReference type="EMBL" id="CP029479">
    <property type="protein sequence ID" value="AWM76848.1"/>
    <property type="molecule type" value="Genomic_DNA"/>
</dbReference>
<comment type="pathway">
    <text evidence="2 14">Porphyrin-containing compound metabolism; protoporphyrin-IX biosynthesis; protoporphyrinogen-IX from coproporphyrinogen-III (AdoMet route): step 1/1.</text>
</comment>
<feature type="binding site" evidence="16">
    <location>
        <position position="68"/>
    </location>
    <ligand>
        <name>[4Fe-4S] cluster</name>
        <dbReference type="ChEBI" id="CHEBI:49883"/>
        <note>4Fe-4S-S-AdoMet</note>
    </ligand>
</feature>
<dbReference type="PIRSF" id="PIRSF000167">
    <property type="entry name" value="HemN"/>
    <property type="match status" value="1"/>
</dbReference>
<evidence type="ECO:0000256" key="7">
    <source>
        <dbReference type="ARBA" id="ARBA00022691"/>
    </source>
</evidence>
<organism evidence="18 19">
    <name type="scientific">Phenylobacterium parvum</name>
    <dbReference type="NCBI Taxonomy" id="2201350"/>
    <lineage>
        <taxon>Bacteria</taxon>
        <taxon>Pseudomonadati</taxon>
        <taxon>Pseudomonadota</taxon>
        <taxon>Alphaproteobacteria</taxon>
        <taxon>Caulobacterales</taxon>
        <taxon>Caulobacteraceae</taxon>
        <taxon>Phenylobacterium</taxon>
    </lineage>
</organism>
<proteinExistence type="inferred from homology"/>
<accession>A0A2Z3HZ52</accession>
<evidence type="ECO:0000256" key="4">
    <source>
        <dbReference type="ARBA" id="ARBA00011245"/>
    </source>
</evidence>
<dbReference type="InterPro" id="IPR006638">
    <property type="entry name" value="Elp3/MiaA/NifB-like_rSAM"/>
</dbReference>
<evidence type="ECO:0000256" key="1">
    <source>
        <dbReference type="ARBA" id="ARBA00004496"/>
    </source>
</evidence>
<evidence type="ECO:0000256" key="16">
    <source>
        <dbReference type="PIRSR" id="PIRSR000167-2"/>
    </source>
</evidence>
<evidence type="ECO:0000313" key="19">
    <source>
        <dbReference type="Proteomes" id="UP000247763"/>
    </source>
</evidence>
<evidence type="ECO:0000259" key="17">
    <source>
        <dbReference type="PROSITE" id="PS51918"/>
    </source>
</evidence>
<dbReference type="GO" id="GO:0051539">
    <property type="term" value="F:4 iron, 4 sulfur cluster binding"/>
    <property type="evidence" value="ECO:0007669"/>
    <property type="project" value="UniProtKB-KW"/>
</dbReference>
<feature type="domain" description="Radical SAM core" evidence="17">
    <location>
        <begin position="49"/>
        <end position="284"/>
    </location>
</feature>
<dbReference type="PANTHER" id="PTHR13932:SF6">
    <property type="entry name" value="OXYGEN-INDEPENDENT COPROPORPHYRINOGEN III OXIDASE"/>
    <property type="match status" value="1"/>
</dbReference>
<gene>
    <name evidence="18" type="primary">hemN</name>
    <name evidence="18" type="ORF">HYN04_03175</name>
</gene>
<dbReference type="GO" id="GO:0046872">
    <property type="term" value="F:metal ion binding"/>
    <property type="evidence" value="ECO:0007669"/>
    <property type="project" value="UniProtKB-KW"/>
</dbReference>
<dbReference type="EC" id="1.3.98.3" evidence="14"/>
<keyword evidence="19" id="KW-1185">Reference proteome</keyword>
<dbReference type="GO" id="GO:0051989">
    <property type="term" value="F:coproporphyrinogen dehydrogenase activity"/>
    <property type="evidence" value="ECO:0007669"/>
    <property type="project" value="UniProtKB-EC"/>
</dbReference>
<dbReference type="RefSeq" id="WP_110449417.1">
    <property type="nucleotide sequence ID" value="NZ_CP029479.1"/>
</dbReference>
<evidence type="ECO:0000256" key="8">
    <source>
        <dbReference type="ARBA" id="ARBA00022723"/>
    </source>
</evidence>
<dbReference type="CDD" id="cd01335">
    <property type="entry name" value="Radical_SAM"/>
    <property type="match status" value="1"/>
</dbReference>
<evidence type="ECO:0000256" key="12">
    <source>
        <dbReference type="ARBA" id="ARBA00023244"/>
    </source>
</evidence>
<reference evidence="19" key="1">
    <citation type="submission" date="2018-05" db="EMBL/GenBank/DDBJ databases">
        <title>Genome sequencing of Phenylobacterium sp. HYN0004.</title>
        <authorList>
            <person name="Yi H."/>
            <person name="Baek C."/>
        </authorList>
    </citation>
    <scope>NUCLEOTIDE SEQUENCE [LARGE SCALE GENOMIC DNA]</scope>
    <source>
        <strain evidence="19">HYN0004</strain>
    </source>
</reference>
<dbReference type="Gene3D" id="1.10.10.920">
    <property type="match status" value="1"/>
</dbReference>
<dbReference type="SFLD" id="SFLDG01065">
    <property type="entry name" value="anaerobic_coproporphyrinogen-I"/>
    <property type="match status" value="1"/>
</dbReference>
<keyword evidence="9 14" id="KW-0560">Oxidoreductase</keyword>
<evidence type="ECO:0000256" key="2">
    <source>
        <dbReference type="ARBA" id="ARBA00004785"/>
    </source>
</evidence>
<keyword evidence="7 14" id="KW-0949">S-adenosyl-L-methionine</keyword>
<keyword evidence="5 14" id="KW-0004">4Fe-4S</keyword>
<dbReference type="PANTHER" id="PTHR13932">
    <property type="entry name" value="COPROPORPHYRINIGEN III OXIDASE"/>
    <property type="match status" value="1"/>
</dbReference>
<comment type="similarity">
    <text evidence="3 14">Belongs to the anaerobic coproporphyrinogen-III oxidase family.</text>
</comment>
<evidence type="ECO:0000256" key="9">
    <source>
        <dbReference type="ARBA" id="ARBA00023002"/>
    </source>
</evidence>
<evidence type="ECO:0000256" key="6">
    <source>
        <dbReference type="ARBA" id="ARBA00022490"/>
    </source>
</evidence>
<keyword evidence="8 14" id="KW-0479">Metal-binding</keyword>
<feature type="binding site" evidence="16">
    <location>
        <position position="64"/>
    </location>
    <ligand>
        <name>[4Fe-4S] cluster</name>
        <dbReference type="ChEBI" id="CHEBI:49883"/>
        <note>4Fe-4S-S-AdoMet</note>
    </ligand>
</feature>
<evidence type="ECO:0000313" key="18">
    <source>
        <dbReference type="EMBL" id="AWM76848.1"/>
    </source>
</evidence>
<dbReference type="AlphaFoldDB" id="A0A2Z3HZ52"/>
<dbReference type="SMART" id="SM00729">
    <property type="entry name" value="Elp3"/>
    <property type="match status" value="1"/>
</dbReference>
<feature type="binding site" evidence="15">
    <location>
        <position position="176"/>
    </location>
    <ligand>
        <name>S-adenosyl-L-methionine</name>
        <dbReference type="ChEBI" id="CHEBI:59789"/>
        <label>2</label>
    </ligand>
</feature>
<feature type="binding site" evidence="15">
    <location>
        <position position="333"/>
    </location>
    <ligand>
        <name>S-adenosyl-L-methionine</name>
        <dbReference type="ChEBI" id="CHEBI:59789"/>
        <label>1</label>
    </ligand>
</feature>
<protein>
    <recommendedName>
        <fullName evidence="14">Coproporphyrinogen-III oxidase</fullName>
        <ecNumber evidence="14">1.3.98.3</ecNumber>
    </recommendedName>
</protein>
<keyword evidence="6 14" id="KW-0963">Cytoplasm</keyword>
<feature type="binding site" evidence="15">
    <location>
        <position position="116"/>
    </location>
    <ligand>
        <name>S-adenosyl-L-methionine</name>
        <dbReference type="ChEBI" id="CHEBI:59789"/>
        <label>1</label>
    </ligand>
</feature>
<comment type="cofactor">
    <cofactor evidence="14 16">
        <name>[4Fe-4S] cluster</name>
        <dbReference type="ChEBI" id="CHEBI:49883"/>
    </cofactor>
    <text evidence="14 16">Binds 1 [4Fe-4S] cluster. The cluster is coordinated with 3 cysteines and an exchangeable S-adenosyl-L-methionine.</text>
</comment>
<dbReference type="InterPro" id="IPR007197">
    <property type="entry name" value="rSAM"/>
</dbReference>
<evidence type="ECO:0000256" key="5">
    <source>
        <dbReference type="ARBA" id="ARBA00022485"/>
    </source>
</evidence>
<dbReference type="KEGG" id="phb:HYN04_03175"/>
<feature type="binding site" evidence="15">
    <location>
        <position position="247"/>
    </location>
    <ligand>
        <name>S-adenosyl-L-methionine</name>
        <dbReference type="ChEBI" id="CHEBI:59789"/>
        <label>2</label>
    </ligand>
</feature>
<feature type="binding site" evidence="15">
    <location>
        <begin position="70"/>
        <end position="72"/>
    </location>
    <ligand>
        <name>S-adenosyl-L-methionine</name>
        <dbReference type="ChEBI" id="CHEBI:59789"/>
        <label>2</label>
    </ligand>
</feature>
<dbReference type="Pfam" id="PF04055">
    <property type="entry name" value="Radical_SAM"/>
    <property type="match status" value="1"/>
</dbReference>